<name>A0A151HXT1_9HYME</name>
<feature type="compositionally biased region" description="Basic and acidic residues" evidence="4">
    <location>
        <begin position="308"/>
        <end position="335"/>
    </location>
</feature>
<keyword evidence="1" id="KW-0597">Phosphoprotein</keyword>
<reference evidence="5 6" key="1">
    <citation type="submission" date="2015-09" db="EMBL/GenBank/DDBJ databases">
        <title>Atta colombica WGS genome.</title>
        <authorList>
            <person name="Nygaard S."/>
            <person name="Hu H."/>
            <person name="Boomsma J."/>
            <person name="Zhang G."/>
        </authorList>
    </citation>
    <scope>NUCLEOTIDE SEQUENCE [LARGE SCALE GENOMIC DNA]</scope>
    <source>
        <strain evidence="5">Treedump-2</strain>
        <tissue evidence="5">Whole body</tissue>
    </source>
</reference>
<feature type="compositionally biased region" description="Polar residues" evidence="4">
    <location>
        <begin position="229"/>
        <end position="238"/>
    </location>
</feature>
<feature type="region of interest" description="Disordered" evidence="4">
    <location>
        <begin position="213"/>
        <end position="335"/>
    </location>
</feature>
<feature type="compositionally biased region" description="Polar residues" evidence="4">
    <location>
        <begin position="533"/>
        <end position="543"/>
    </location>
</feature>
<feature type="coiled-coil region" evidence="3">
    <location>
        <begin position="166"/>
        <end position="207"/>
    </location>
</feature>
<organism evidence="5 6">
    <name type="scientific">Atta colombica</name>
    <dbReference type="NCBI Taxonomy" id="520822"/>
    <lineage>
        <taxon>Eukaryota</taxon>
        <taxon>Metazoa</taxon>
        <taxon>Ecdysozoa</taxon>
        <taxon>Arthropoda</taxon>
        <taxon>Hexapoda</taxon>
        <taxon>Insecta</taxon>
        <taxon>Pterygota</taxon>
        <taxon>Neoptera</taxon>
        <taxon>Endopterygota</taxon>
        <taxon>Hymenoptera</taxon>
        <taxon>Apocrita</taxon>
        <taxon>Aculeata</taxon>
        <taxon>Formicoidea</taxon>
        <taxon>Formicidae</taxon>
        <taxon>Myrmicinae</taxon>
        <taxon>Atta</taxon>
    </lineage>
</organism>
<keyword evidence="2 3" id="KW-0175">Coiled coil</keyword>
<feature type="compositionally biased region" description="Basic and acidic residues" evidence="4">
    <location>
        <begin position="282"/>
        <end position="292"/>
    </location>
</feature>
<feature type="region of interest" description="Disordered" evidence="4">
    <location>
        <begin position="16"/>
        <end position="43"/>
    </location>
</feature>
<dbReference type="Pfam" id="PF15266">
    <property type="entry name" value="DUF4594"/>
    <property type="match status" value="1"/>
</dbReference>
<evidence type="ECO:0000313" key="6">
    <source>
        <dbReference type="Proteomes" id="UP000078540"/>
    </source>
</evidence>
<dbReference type="EMBL" id="KQ976734">
    <property type="protein sequence ID" value="KYM76148.1"/>
    <property type="molecule type" value="Genomic_DNA"/>
</dbReference>
<evidence type="ECO:0000256" key="4">
    <source>
        <dbReference type="SAM" id="MobiDB-lite"/>
    </source>
</evidence>
<dbReference type="AlphaFoldDB" id="A0A151HXT1"/>
<accession>A0A151HXT1</accession>
<evidence type="ECO:0000256" key="2">
    <source>
        <dbReference type="ARBA" id="ARBA00023054"/>
    </source>
</evidence>
<dbReference type="InterPro" id="IPR029336">
    <property type="entry name" value="DUF4594"/>
</dbReference>
<evidence type="ECO:0000256" key="3">
    <source>
        <dbReference type="SAM" id="Coils"/>
    </source>
</evidence>
<protein>
    <submittedName>
        <fullName evidence="5">Uncharacterized protein</fullName>
    </submittedName>
</protein>
<evidence type="ECO:0000256" key="1">
    <source>
        <dbReference type="ARBA" id="ARBA00022553"/>
    </source>
</evidence>
<dbReference type="STRING" id="520822.A0A151HXT1"/>
<feature type="compositionally biased region" description="Basic and acidic residues" evidence="4">
    <location>
        <begin position="240"/>
        <end position="256"/>
    </location>
</feature>
<dbReference type="Proteomes" id="UP000078540">
    <property type="component" value="Unassembled WGS sequence"/>
</dbReference>
<sequence>MYGKAAPHEFECSAHRASLDNGGGSTKRDISRGNVSTEKKKKSLKESLQDCTFVVTGNAVKQESNAMPDEKISEKIWFTNFMASAGGKSCSVMMARVMCLVREASKLTINKEIFKLHNSKSIKAPSHGDHVGIVTSEARNYINLPGKYRRNLLVLFMSVSGYVNAQNQIRMAVSALEEKINKIRQQNEEIRRRHEEVEEDKKKAAKLNALVQMVPSTDWPERKEPPEFSNPSRTNNKLKSVKEYHEHQSTSGEGRKIHTFAQGQGPPPDPKYNFLADAEREEGERESTKDNSNKGQKYSRGVFKKKSGGKDATQREKDCRTNRGSHRDEHQPEYEAWRAERNRIDEDRISRQRTAEGNWRREWDNNKAHIVDEMAKTETKLGDNIKKDFKDFDKRYHVNGNDYVSHNRSSHRSYRGNSRHFHNNYENNSNSTHHQVGHIKNPSGSEKRTVVATDKSIKITLNQGNMAKGPVMSVKVNSPSIAGTGRVGPRQRSRLTYSSHSDVEIISPDTESFLRPKSYEDRPKGICYENLHKSSNSRKSQLSPKKKDFSNKSPYFRKKEIRREYESLQKYHEIKSSWKDHKELQKFCQSKFQKHEENIAGPLQDITTIDEKESNIIFSTESDMNNIEINNKDNQNYSNLNSHINEGRKVYADKEDKADLQNLDLPAFEIDTEIETCEKNGKKEDKLDEMQNIQVVVTFECENTKTKLTISSLENNNDKNEIQYVENSLCDANNTKEPIMKDKDSERTKEILKDNCDSIKQIKNMSEQENGIKYDAENSLEEKEINSITILPSTDIHYTEKRSDTLKSDDKISKGKIILAIEDEIATDEKINTDYKQDSTKCINETQECTDNKEKENNVTNSIVVDKIESLKENLHIEEKTVSNDQN</sequence>
<feature type="region of interest" description="Disordered" evidence="4">
    <location>
        <begin position="529"/>
        <end position="555"/>
    </location>
</feature>
<feature type="region of interest" description="Disordered" evidence="4">
    <location>
        <begin position="429"/>
        <end position="448"/>
    </location>
</feature>
<proteinExistence type="predicted"/>
<gene>
    <name evidence="5" type="ORF">ALC53_13435</name>
</gene>
<keyword evidence="6" id="KW-1185">Reference proteome</keyword>
<evidence type="ECO:0000313" key="5">
    <source>
        <dbReference type="EMBL" id="KYM76148.1"/>
    </source>
</evidence>